<sequence length="140" mass="15683">MTENNWNVQCTLRCAHPCTPAHAVTDQTFDNYLGPKVIDGVLNARAKLFSKRVFLKPISNAVNTLEIVIIRKVYDHHRVTEITQCVGIDLGATTIQTENVRVCDDPGRDGVSENMEGILVRMQKLDVNAALHFNLTLHML</sequence>
<gene>
    <name evidence="1" type="ORF">PsorP6_009339</name>
</gene>
<reference evidence="1 2" key="1">
    <citation type="journal article" date="2022" name="bioRxiv">
        <title>The genome of the oomycete Peronosclerospora sorghi, a cosmopolitan pathogen of maize and sorghum, is inflated with dispersed pseudogenes.</title>
        <authorList>
            <person name="Fletcher K."/>
            <person name="Martin F."/>
            <person name="Isakeit T."/>
            <person name="Cavanaugh K."/>
            <person name="Magill C."/>
            <person name="Michelmore R."/>
        </authorList>
    </citation>
    <scope>NUCLEOTIDE SEQUENCE [LARGE SCALE GENOMIC DNA]</scope>
    <source>
        <strain evidence="1">P6</strain>
    </source>
</reference>
<protein>
    <submittedName>
        <fullName evidence="1">Uncharacterized protein</fullName>
    </submittedName>
</protein>
<dbReference type="Proteomes" id="UP001163321">
    <property type="component" value="Chromosome 5"/>
</dbReference>
<organism evidence="1 2">
    <name type="scientific">Peronosclerospora sorghi</name>
    <dbReference type="NCBI Taxonomy" id="230839"/>
    <lineage>
        <taxon>Eukaryota</taxon>
        <taxon>Sar</taxon>
        <taxon>Stramenopiles</taxon>
        <taxon>Oomycota</taxon>
        <taxon>Peronosporomycetes</taxon>
        <taxon>Peronosporales</taxon>
        <taxon>Peronosporaceae</taxon>
        <taxon>Peronosclerospora</taxon>
    </lineage>
</organism>
<proteinExistence type="predicted"/>
<comment type="caution">
    <text evidence="1">The sequence shown here is derived from an EMBL/GenBank/DDBJ whole genome shotgun (WGS) entry which is preliminary data.</text>
</comment>
<evidence type="ECO:0000313" key="2">
    <source>
        <dbReference type="Proteomes" id="UP001163321"/>
    </source>
</evidence>
<evidence type="ECO:0000313" key="1">
    <source>
        <dbReference type="EMBL" id="KAI9912248.1"/>
    </source>
</evidence>
<keyword evidence="2" id="KW-1185">Reference proteome</keyword>
<name>A0ACC0W0C4_9STRA</name>
<accession>A0ACC0W0C4</accession>
<dbReference type="EMBL" id="CM047584">
    <property type="protein sequence ID" value="KAI9912248.1"/>
    <property type="molecule type" value="Genomic_DNA"/>
</dbReference>